<dbReference type="InterPro" id="IPR002545">
    <property type="entry name" value="CheW-lke_dom"/>
</dbReference>
<sequence>MNEERKFVVFQVRTEEYAIPISHVISIEKVEEINRIPQLPSYVIGVVKSRGHLIPVIDIENTFYQGALLIDETVRILVLRGKSFEFGLIVADAKEIIEIAEEKIEKIGLFSHYGLSYMSGIANLHSRLITVINPNSFIESLEGVERIDDYIKEAVELKEPSAQ</sequence>
<evidence type="ECO:0000256" key="3">
    <source>
        <dbReference type="ARBA" id="ARBA00022490"/>
    </source>
</evidence>
<feature type="domain" description="CheW-like" evidence="4">
    <location>
        <begin position="4"/>
        <end position="143"/>
    </location>
</feature>
<accession>A0ABU0AG25</accession>
<evidence type="ECO:0000313" key="5">
    <source>
        <dbReference type="EMBL" id="MDQ0269358.1"/>
    </source>
</evidence>
<dbReference type="InterPro" id="IPR039315">
    <property type="entry name" value="CheW"/>
</dbReference>
<dbReference type="Gene3D" id="2.30.30.40">
    <property type="entry name" value="SH3 Domains"/>
    <property type="match status" value="1"/>
</dbReference>
<dbReference type="PROSITE" id="PS50851">
    <property type="entry name" value="CHEW"/>
    <property type="match status" value="1"/>
</dbReference>
<dbReference type="Proteomes" id="UP001238088">
    <property type="component" value="Unassembled WGS sequence"/>
</dbReference>
<dbReference type="SUPFAM" id="SSF50341">
    <property type="entry name" value="CheW-like"/>
    <property type="match status" value="1"/>
</dbReference>
<reference evidence="5 6" key="1">
    <citation type="submission" date="2023-07" db="EMBL/GenBank/DDBJ databases">
        <title>Genomic Encyclopedia of Type Strains, Phase IV (KMG-IV): sequencing the most valuable type-strain genomes for metagenomic binning, comparative biology and taxonomic classification.</title>
        <authorList>
            <person name="Goeker M."/>
        </authorList>
    </citation>
    <scope>NUCLEOTIDE SEQUENCE [LARGE SCALE GENOMIC DNA]</scope>
    <source>
        <strain evidence="5 6">DSM 23494</strain>
    </source>
</reference>
<evidence type="ECO:0000259" key="4">
    <source>
        <dbReference type="PROSITE" id="PS50851"/>
    </source>
</evidence>
<dbReference type="SMART" id="SM00260">
    <property type="entry name" value="CheW"/>
    <property type="match status" value="1"/>
</dbReference>
<comment type="subcellular location">
    <subcellularLocation>
        <location evidence="1">Cytoplasm</location>
    </subcellularLocation>
</comment>
<comment type="caution">
    <text evidence="5">The sequence shown here is derived from an EMBL/GenBank/DDBJ whole genome shotgun (WGS) entry which is preliminary data.</text>
</comment>
<dbReference type="PANTHER" id="PTHR22617:SF45">
    <property type="entry name" value="CHEMOTAXIS PROTEIN CHEW"/>
    <property type="match status" value="1"/>
</dbReference>
<keyword evidence="6" id="KW-1185">Reference proteome</keyword>
<dbReference type="Pfam" id="PF01584">
    <property type="entry name" value="CheW"/>
    <property type="match status" value="1"/>
</dbReference>
<organism evidence="5 6">
    <name type="scientific">Cytobacillus purgationiresistens</name>
    <dbReference type="NCBI Taxonomy" id="863449"/>
    <lineage>
        <taxon>Bacteria</taxon>
        <taxon>Bacillati</taxon>
        <taxon>Bacillota</taxon>
        <taxon>Bacilli</taxon>
        <taxon>Bacillales</taxon>
        <taxon>Bacillaceae</taxon>
        <taxon>Cytobacillus</taxon>
    </lineage>
</organism>
<dbReference type="PANTHER" id="PTHR22617">
    <property type="entry name" value="CHEMOTAXIS SENSOR HISTIDINE KINASE-RELATED"/>
    <property type="match status" value="1"/>
</dbReference>
<dbReference type="Gene3D" id="2.40.50.180">
    <property type="entry name" value="CheA-289, Domain 4"/>
    <property type="match status" value="1"/>
</dbReference>
<protein>
    <recommendedName>
        <fullName evidence="2">Chemotaxis protein CheW</fullName>
    </recommendedName>
</protein>
<evidence type="ECO:0000256" key="1">
    <source>
        <dbReference type="ARBA" id="ARBA00004496"/>
    </source>
</evidence>
<dbReference type="EMBL" id="JAUSUB010000004">
    <property type="protein sequence ID" value="MDQ0269358.1"/>
    <property type="molecule type" value="Genomic_DNA"/>
</dbReference>
<proteinExistence type="predicted"/>
<evidence type="ECO:0000313" key="6">
    <source>
        <dbReference type="Proteomes" id="UP001238088"/>
    </source>
</evidence>
<gene>
    <name evidence="5" type="ORF">J2S17_001229</name>
</gene>
<keyword evidence="3" id="KW-0963">Cytoplasm</keyword>
<evidence type="ECO:0000256" key="2">
    <source>
        <dbReference type="ARBA" id="ARBA00021483"/>
    </source>
</evidence>
<dbReference type="RefSeq" id="WP_307472873.1">
    <property type="nucleotide sequence ID" value="NZ_JAUSUB010000004.1"/>
</dbReference>
<dbReference type="InterPro" id="IPR036061">
    <property type="entry name" value="CheW-like_dom_sf"/>
</dbReference>
<name>A0ABU0AG25_9BACI</name>